<feature type="region of interest" description="Disordered" evidence="2">
    <location>
        <begin position="135"/>
        <end position="198"/>
    </location>
</feature>
<name>A0AAD7BGI6_MYCRO</name>
<keyword evidence="1" id="KW-0479">Metal-binding</keyword>
<organism evidence="4 5">
    <name type="scientific">Mycena rosella</name>
    <name type="common">Pink bonnet</name>
    <name type="synonym">Agaricus rosellus</name>
    <dbReference type="NCBI Taxonomy" id="1033263"/>
    <lineage>
        <taxon>Eukaryota</taxon>
        <taxon>Fungi</taxon>
        <taxon>Dikarya</taxon>
        <taxon>Basidiomycota</taxon>
        <taxon>Agaricomycotina</taxon>
        <taxon>Agaricomycetes</taxon>
        <taxon>Agaricomycetidae</taxon>
        <taxon>Agaricales</taxon>
        <taxon>Marasmiineae</taxon>
        <taxon>Mycenaceae</taxon>
        <taxon>Mycena</taxon>
    </lineage>
</organism>
<dbReference type="InterPro" id="IPR001841">
    <property type="entry name" value="Znf_RING"/>
</dbReference>
<dbReference type="SMART" id="SM00184">
    <property type="entry name" value="RING"/>
    <property type="match status" value="1"/>
</dbReference>
<dbReference type="PROSITE" id="PS50089">
    <property type="entry name" value="ZF_RING_2"/>
    <property type="match status" value="1"/>
</dbReference>
<dbReference type="SUPFAM" id="SSF57850">
    <property type="entry name" value="RING/U-box"/>
    <property type="match status" value="1"/>
</dbReference>
<dbReference type="Proteomes" id="UP001221757">
    <property type="component" value="Unassembled WGS sequence"/>
</dbReference>
<reference evidence="4" key="1">
    <citation type="submission" date="2023-03" db="EMBL/GenBank/DDBJ databases">
        <title>Massive genome expansion in bonnet fungi (Mycena s.s.) driven by repeated elements and novel gene families across ecological guilds.</title>
        <authorList>
            <consortium name="Lawrence Berkeley National Laboratory"/>
            <person name="Harder C.B."/>
            <person name="Miyauchi S."/>
            <person name="Viragh M."/>
            <person name="Kuo A."/>
            <person name="Thoen E."/>
            <person name="Andreopoulos B."/>
            <person name="Lu D."/>
            <person name="Skrede I."/>
            <person name="Drula E."/>
            <person name="Henrissat B."/>
            <person name="Morin E."/>
            <person name="Kohler A."/>
            <person name="Barry K."/>
            <person name="LaButti K."/>
            <person name="Morin E."/>
            <person name="Salamov A."/>
            <person name="Lipzen A."/>
            <person name="Mereny Z."/>
            <person name="Hegedus B."/>
            <person name="Baldrian P."/>
            <person name="Stursova M."/>
            <person name="Weitz H."/>
            <person name="Taylor A."/>
            <person name="Grigoriev I.V."/>
            <person name="Nagy L.G."/>
            <person name="Martin F."/>
            <person name="Kauserud H."/>
        </authorList>
    </citation>
    <scope>NUCLEOTIDE SEQUENCE</scope>
    <source>
        <strain evidence="4">CBHHK067</strain>
    </source>
</reference>
<proteinExistence type="predicted"/>
<evidence type="ECO:0000313" key="5">
    <source>
        <dbReference type="Proteomes" id="UP001221757"/>
    </source>
</evidence>
<feature type="domain" description="RING-type" evidence="3">
    <location>
        <begin position="74"/>
        <end position="120"/>
    </location>
</feature>
<keyword evidence="1" id="KW-0863">Zinc-finger</keyword>
<feature type="compositionally biased region" description="Basic and acidic residues" evidence="2">
    <location>
        <begin position="154"/>
        <end position="182"/>
    </location>
</feature>
<dbReference type="EMBL" id="JARKIE010000718">
    <property type="protein sequence ID" value="KAJ7619758.1"/>
    <property type="molecule type" value="Genomic_DNA"/>
</dbReference>
<accession>A0AAD7BGI6</accession>
<dbReference type="AlphaFoldDB" id="A0AAD7BGI6"/>
<protein>
    <recommendedName>
        <fullName evidence="3">RING-type domain-containing protein</fullName>
    </recommendedName>
</protein>
<keyword evidence="1" id="KW-0862">Zinc</keyword>
<gene>
    <name evidence="4" type="ORF">B0H17DRAFT_1219702</name>
</gene>
<dbReference type="InterPro" id="IPR013083">
    <property type="entry name" value="Znf_RING/FYVE/PHD"/>
</dbReference>
<comment type="caution">
    <text evidence="4">The sequence shown here is derived from an EMBL/GenBank/DDBJ whole genome shotgun (WGS) entry which is preliminary data.</text>
</comment>
<sequence length="198" mass="23156">MSARNRCLESQGFRAYTSEVKARNDYLQCYPLKVKEYLDTAPVVRPAHDSTVQLFKQVYHIFKENTNWQEENRCPICMDARGTSIVLTCTCRYVTLHLKCLLDLRMRNSQDRLVQCPTCKKAAKPVHLDWLVMPKEEKEQRKKNKHTRVHEKRKATVEGRKKERVRLQGRAERRNRERETAETPRLNASTSGAAVDPV</sequence>
<evidence type="ECO:0000259" key="3">
    <source>
        <dbReference type="PROSITE" id="PS50089"/>
    </source>
</evidence>
<evidence type="ECO:0000313" key="4">
    <source>
        <dbReference type="EMBL" id="KAJ7619758.1"/>
    </source>
</evidence>
<dbReference type="Gene3D" id="3.30.40.10">
    <property type="entry name" value="Zinc/RING finger domain, C3HC4 (zinc finger)"/>
    <property type="match status" value="1"/>
</dbReference>
<evidence type="ECO:0000256" key="1">
    <source>
        <dbReference type="PROSITE-ProRule" id="PRU00175"/>
    </source>
</evidence>
<dbReference type="GO" id="GO:0008270">
    <property type="term" value="F:zinc ion binding"/>
    <property type="evidence" value="ECO:0007669"/>
    <property type="project" value="UniProtKB-KW"/>
</dbReference>
<keyword evidence="5" id="KW-1185">Reference proteome</keyword>
<feature type="compositionally biased region" description="Basic residues" evidence="2">
    <location>
        <begin position="141"/>
        <end position="153"/>
    </location>
</feature>
<evidence type="ECO:0000256" key="2">
    <source>
        <dbReference type="SAM" id="MobiDB-lite"/>
    </source>
</evidence>